<evidence type="ECO:0000313" key="1">
    <source>
        <dbReference type="EMBL" id="KAF7360360.1"/>
    </source>
</evidence>
<organism evidence="1 2">
    <name type="scientific">Mycena venus</name>
    <dbReference type="NCBI Taxonomy" id="2733690"/>
    <lineage>
        <taxon>Eukaryota</taxon>
        <taxon>Fungi</taxon>
        <taxon>Dikarya</taxon>
        <taxon>Basidiomycota</taxon>
        <taxon>Agaricomycotina</taxon>
        <taxon>Agaricomycetes</taxon>
        <taxon>Agaricomycetidae</taxon>
        <taxon>Agaricales</taxon>
        <taxon>Marasmiineae</taxon>
        <taxon>Mycenaceae</taxon>
        <taxon>Mycena</taxon>
    </lineage>
</organism>
<accession>A0A8H6YFS2</accession>
<reference evidence="1" key="1">
    <citation type="submission" date="2020-05" db="EMBL/GenBank/DDBJ databases">
        <title>Mycena genomes resolve the evolution of fungal bioluminescence.</title>
        <authorList>
            <person name="Tsai I.J."/>
        </authorList>
    </citation>
    <scope>NUCLEOTIDE SEQUENCE</scope>
    <source>
        <strain evidence="1">CCC161011</strain>
    </source>
</reference>
<dbReference type="GO" id="GO:0003341">
    <property type="term" value="P:cilium movement"/>
    <property type="evidence" value="ECO:0007669"/>
    <property type="project" value="TreeGrafter"/>
</dbReference>
<protein>
    <recommendedName>
        <fullName evidence="3">ARM repeat-containing protein</fullName>
    </recommendedName>
</protein>
<name>A0A8H6YFS2_9AGAR</name>
<dbReference type="Gene3D" id="1.25.10.10">
    <property type="entry name" value="Leucine-rich Repeat Variant"/>
    <property type="match status" value="3"/>
</dbReference>
<dbReference type="InterPro" id="IPR011989">
    <property type="entry name" value="ARM-like"/>
</dbReference>
<dbReference type="GO" id="GO:0008017">
    <property type="term" value="F:microtubule binding"/>
    <property type="evidence" value="ECO:0007669"/>
    <property type="project" value="TreeGrafter"/>
</dbReference>
<dbReference type="EMBL" id="JACAZI010000005">
    <property type="protein sequence ID" value="KAF7360360.1"/>
    <property type="molecule type" value="Genomic_DNA"/>
</dbReference>
<dbReference type="InterPro" id="IPR016024">
    <property type="entry name" value="ARM-type_fold"/>
</dbReference>
<dbReference type="GO" id="GO:0015630">
    <property type="term" value="C:microtubule cytoskeleton"/>
    <property type="evidence" value="ECO:0007669"/>
    <property type="project" value="TreeGrafter"/>
</dbReference>
<gene>
    <name evidence="1" type="ORF">MVEN_00765700</name>
</gene>
<dbReference type="PANTHER" id="PTHR23314:SF0">
    <property type="entry name" value="SPERM-ASSOCIATED ANTIGEN 6"/>
    <property type="match status" value="1"/>
</dbReference>
<dbReference type="SMART" id="SM00185">
    <property type="entry name" value="ARM"/>
    <property type="match status" value="8"/>
</dbReference>
<proteinExistence type="predicted"/>
<dbReference type="InterPro" id="IPR000225">
    <property type="entry name" value="Armadillo"/>
</dbReference>
<dbReference type="SUPFAM" id="SSF48371">
    <property type="entry name" value="ARM repeat"/>
    <property type="match status" value="2"/>
</dbReference>
<sequence length="706" mass="76880">MPPLTRQDTRPSIHSWWSDSNPGLRGPTINLHAAAKPLMKLMYHRQVLEFIKKNRGSPLSTTALEKYSSYFPWDYVSITTKVTIFLELASRAESDVDDARAVVDSPVFDFIAQTLWSPDPGARTASCILLGNLATHESTTQAIVELKPCQRLVSLVGEADFELSRSATYALFRIAQRLEGVQAIIELSVLERVLGLLESPHGVVRKSTCDLIKNLACYECAVPAILESKACARLGSLLRDQVSLSATSALSSIAQRLEGAPAIVAKMLDHFLELLESPSSDAKRWTCILLGKLVRHESIMLAILESKACVRLASLLHDQEVFWSAANTLSSIAESPDGAEAIVEAKVLDDVLELLQSSTPKIRIWTCDLIGRLARHDSASTVRTIFESKACARLVSLSSDKDSEVYWSIRDALSSIVQRLEGASCIDAQVLNHVLDLLESPSIEIRRWACFLLGRVVGRESTVPAILLETKSCMRLASLLDDQEVFSSATSALSSIAERPNGAQAVVEAKVLDYVLESLESSSLRARRWTCNFVAKLASHESTVPVILGSTVFARLASFLHDQDVFWSAANALASTAKTLQGAQAIVEARGLDNVLELFESPSPELRSWTCEWVESLVNHEVAAPTILESKASGRLVSSLLREAASDGHPVAAVSALLSISKWPDGVAALGHEVILGRLVELSQSPDAVVQRTTHAILDNLARARA</sequence>
<keyword evidence="2" id="KW-1185">Reference proteome</keyword>
<dbReference type="AlphaFoldDB" id="A0A8H6YFS2"/>
<comment type="caution">
    <text evidence="1">The sequence shown here is derived from an EMBL/GenBank/DDBJ whole genome shotgun (WGS) entry which is preliminary data.</text>
</comment>
<dbReference type="Proteomes" id="UP000620124">
    <property type="component" value="Unassembled WGS sequence"/>
</dbReference>
<evidence type="ECO:0000313" key="2">
    <source>
        <dbReference type="Proteomes" id="UP000620124"/>
    </source>
</evidence>
<evidence type="ECO:0008006" key="3">
    <source>
        <dbReference type="Google" id="ProtNLM"/>
    </source>
</evidence>
<dbReference type="PANTHER" id="PTHR23314">
    <property type="entry name" value="SPERM-ASSOCIATED ANTIGEN 6 ARMADILLO REPEAT-CONTAINING"/>
    <property type="match status" value="1"/>
</dbReference>
<dbReference type="OrthoDB" id="7537227at2759"/>